<sequence>MDLSDTPLDQMGASAHAHYKVAEKAQGKAEEHYKSAGIYLSEAKRRVLRTRGMTFEKFLAEHCPIGKSRAYEVIAIADGTKTEEEVRARSNESSKAAHAKTRDDAKAYRRCSADDQPEKPNENNERASTKQSRPQPEPQADPVKEAEDINAKAHAQRIRVLKSRLDNATEDQLQQIEGILNV</sequence>
<dbReference type="EMBL" id="FOBO01000022">
    <property type="protein sequence ID" value="SEN61550.1"/>
    <property type="molecule type" value="Genomic_DNA"/>
</dbReference>
<evidence type="ECO:0000313" key="3">
    <source>
        <dbReference type="Proteomes" id="UP000182160"/>
    </source>
</evidence>
<dbReference type="RefSeq" id="WP_074788021.1">
    <property type="nucleotide sequence ID" value="NZ_FOBO01000022.1"/>
</dbReference>
<dbReference type="AlphaFoldDB" id="A0A1H8HYN8"/>
<proteinExistence type="predicted"/>
<name>A0A1H8HYN8_9RHOB</name>
<reference evidence="2 3" key="1">
    <citation type="submission" date="2016-10" db="EMBL/GenBank/DDBJ databases">
        <authorList>
            <person name="de Groot N.N."/>
        </authorList>
    </citation>
    <scope>NUCLEOTIDE SEQUENCE [LARGE SCALE GENOMIC DNA]</scope>
    <source>
        <strain evidence="2 3">DSM 11457</strain>
    </source>
</reference>
<dbReference type="Proteomes" id="UP000182160">
    <property type="component" value="Unassembled WGS sequence"/>
</dbReference>
<protein>
    <submittedName>
        <fullName evidence="2">Uncharacterized protein</fullName>
    </submittedName>
</protein>
<gene>
    <name evidence="2" type="ORF">SAMN04488077_1222</name>
</gene>
<evidence type="ECO:0000313" key="2">
    <source>
        <dbReference type="EMBL" id="SEN61550.1"/>
    </source>
</evidence>
<feature type="compositionally biased region" description="Basic and acidic residues" evidence="1">
    <location>
        <begin position="82"/>
        <end position="92"/>
    </location>
</feature>
<evidence type="ECO:0000256" key="1">
    <source>
        <dbReference type="SAM" id="MobiDB-lite"/>
    </source>
</evidence>
<feature type="compositionally biased region" description="Basic and acidic residues" evidence="1">
    <location>
        <begin position="100"/>
        <end position="128"/>
    </location>
</feature>
<feature type="region of interest" description="Disordered" evidence="1">
    <location>
        <begin position="82"/>
        <end position="151"/>
    </location>
</feature>
<feature type="compositionally biased region" description="Basic and acidic residues" evidence="1">
    <location>
        <begin position="142"/>
        <end position="151"/>
    </location>
</feature>
<accession>A0A1H8HYN8</accession>
<organism evidence="2 3">
    <name type="scientific">Roseovarius tolerans</name>
    <dbReference type="NCBI Taxonomy" id="74031"/>
    <lineage>
        <taxon>Bacteria</taxon>
        <taxon>Pseudomonadati</taxon>
        <taxon>Pseudomonadota</taxon>
        <taxon>Alphaproteobacteria</taxon>
        <taxon>Rhodobacterales</taxon>
        <taxon>Roseobacteraceae</taxon>
        <taxon>Roseovarius</taxon>
    </lineage>
</organism>